<sequence length="119" mass="13421">MKKTILVVDDQPGICMLLTDILTEEGYHVETASTGKEGLEKMNASVYHLVLMDYQLPIFNAFEVLKQLEKPNNQIPVIVMTGMTEGVVREKEDCNNIVTILSKPFNIKEVCELVHSILK</sequence>
<dbReference type="EC" id="2.7.-.-" evidence="4"/>
<dbReference type="AlphaFoldDB" id="A0A2K9IZ67"/>
<dbReference type="InterPro" id="IPR050595">
    <property type="entry name" value="Bact_response_regulator"/>
</dbReference>
<evidence type="ECO:0000313" key="5">
    <source>
        <dbReference type="EMBL" id="MEF2292079.1"/>
    </source>
</evidence>
<keyword evidence="4" id="KW-0808">Transferase</keyword>
<proteinExistence type="predicted"/>
<dbReference type="SUPFAM" id="SSF52172">
    <property type="entry name" value="CheY-like"/>
    <property type="match status" value="1"/>
</dbReference>
<dbReference type="GO" id="GO:0016740">
    <property type="term" value="F:transferase activity"/>
    <property type="evidence" value="ECO:0007669"/>
    <property type="project" value="UniProtKB-KW"/>
</dbReference>
<accession>A0A2K9IZ67</accession>
<evidence type="ECO:0000313" key="6">
    <source>
        <dbReference type="Proteomes" id="UP000234237"/>
    </source>
</evidence>
<dbReference type="InterPro" id="IPR001789">
    <property type="entry name" value="Sig_transdc_resp-reg_receiver"/>
</dbReference>
<evidence type="ECO:0000259" key="3">
    <source>
        <dbReference type="PROSITE" id="PS50110"/>
    </source>
</evidence>
<dbReference type="PANTHER" id="PTHR44591">
    <property type="entry name" value="STRESS RESPONSE REGULATOR PROTEIN 1"/>
    <property type="match status" value="1"/>
</dbReference>
<dbReference type="Proteomes" id="UP001356080">
    <property type="component" value="Unassembled WGS sequence"/>
</dbReference>
<name>A0A2K9IZ67_9BACI</name>
<dbReference type="KEGG" id="vpn:A21D_00961"/>
<gene>
    <name evidence="4" type="primary">spo0F</name>
    <name evidence="4" type="ORF">A21D_00961</name>
    <name evidence="5" type="ORF">V2W34_08640</name>
</gene>
<dbReference type="EMBL" id="JAZHPM010000012">
    <property type="protein sequence ID" value="MEF2292079.1"/>
    <property type="molecule type" value="Genomic_DNA"/>
</dbReference>
<dbReference type="PANTHER" id="PTHR44591:SF3">
    <property type="entry name" value="RESPONSE REGULATORY DOMAIN-CONTAINING PROTEIN"/>
    <property type="match status" value="1"/>
</dbReference>
<dbReference type="InterPro" id="IPR011006">
    <property type="entry name" value="CheY-like_superfamily"/>
</dbReference>
<feature type="modified residue" description="4-aspartylphosphate" evidence="2">
    <location>
        <position position="53"/>
    </location>
</feature>
<dbReference type="Pfam" id="PF00072">
    <property type="entry name" value="Response_reg"/>
    <property type="match status" value="1"/>
</dbReference>
<evidence type="ECO:0000313" key="4">
    <source>
        <dbReference type="EMBL" id="AUJ24073.1"/>
    </source>
</evidence>
<dbReference type="PROSITE" id="PS50110">
    <property type="entry name" value="RESPONSE_REGULATORY"/>
    <property type="match status" value="1"/>
</dbReference>
<evidence type="ECO:0000313" key="7">
    <source>
        <dbReference type="Proteomes" id="UP001356080"/>
    </source>
</evidence>
<reference evidence="5 7" key="3">
    <citation type="submission" date="2024-01" db="EMBL/GenBank/DDBJ databases">
        <title>Survival strategy associated with biotechnological potential of Virgibacillus dokdonensis T4.6 isolated from salt-fermented shrimp paste.</title>
        <authorList>
            <person name="Doan T.V."/>
            <person name="Quach N.T."/>
            <person name="Phi Q.-T."/>
        </authorList>
    </citation>
    <scope>NUCLEOTIDE SEQUENCE [LARGE SCALE GENOMIC DNA]</scope>
    <source>
        <strain evidence="5 7">T4.6</strain>
    </source>
</reference>
<dbReference type="Proteomes" id="UP000234237">
    <property type="component" value="Chromosome"/>
</dbReference>
<keyword evidence="1 2" id="KW-0597">Phosphoprotein</keyword>
<evidence type="ECO:0000256" key="2">
    <source>
        <dbReference type="PROSITE-ProRule" id="PRU00169"/>
    </source>
</evidence>
<dbReference type="RefSeq" id="WP_077706437.1">
    <property type="nucleotide sequence ID" value="NZ_CP018622.1"/>
</dbReference>
<protein>
    <submittedName>
        <fullName evidence="5">Response regulator</fullName>
    </submittedName>
    <submittedName>
        <fullName evidence="4">Sporulation initiation phosphotransferase F</fullName>
        <ecNumber evidence="4">2.7.-.-</ecNumber>
    </submittedName>
</protein>
<dbReference type="SMART" id="SM00448">
    <property type="entry name" value="REC"/>
    <property type="match status" value="1"/>
</dbReference>
<dbReference type="EMBL" id="CP018622">
    <property type="protein sequence ID" value="AUJ24073.1"/>
    <property type="molecule type" value="Genomic_DNA"/>
</dbReference>
<organism evidence="4 6">
    <name type="scientific">Virgibacillus dokdonensis</name>
    <dbReference type="NCBI Taxonomy" id="302167"/>
    <lineage>
        <taxon>Bacteria</taxon>
        <taxon>Bacillati</taxon>
        <taxon>Bacillota</taxon>
        <taxon>Bacilli</taxon>
        <taxon>Bacillales</taxon>
        <taxon>Bacillaceae</taxon>
        <taxon>Virgibacillus</taxon>
    </lineage>
</organism>
<dbReference type="STRING" id="302167.GCA_900166595_03843"/>
<feature type="domain" description="Response regulatory" evidence="3">
    <location>
        <begin position="4"/>
        <end position="118"/>
    </location>
</feature>
<evidence type="ECO:0000256" key="1">
    <source>
        <dbReference type="ARBA" id="ARBA00022553"/>
    </source>
</evidence>
<reference evidence="4" key="1">
    <citation type="submission" date="2016-11" db="EMBL/GenBank/DDBJ databases">
        <title>Complete genome sequence of Virgibacillus dokdonensis 21D, a halophilic bacterium isolated from the deep hypersaline anoxic basin Discovery in the Mediterranean Sea.</title>
        <authorList>
            <person name="Zeaiter Z."/>
            <person name="Booth J.M."/>
            <person name="Prosdocimi E.M."/>
            <person name="Mapelli F."/>
            <person name="Fusi M."/>
            <person name="Daffonchio D."/>
            <person name="Borin S."/>
            <person name="Crotti E."/>
        </authorList>
    </citation>
    <scope>NUCLEOTIDE SEQUENCE</scope>
    <source>
        <strain evidence="4">21D</strain>
    </source>
</reference>
<dbReference type="GO" id="GO:0000160">
    <property type="term" value="P:phosphorelay signal transduction system"/>
    <property type="evidence" value="ECO:0007669"/>
    <property type="project" value="InterPro"/>
</dbReference>
<dbReference type="Gene3D" id="3.40.50.2300">
    <property type="match status" value="1"/>
</dbReference>
<reference evidence="6" key="2">
    <citation type="submission" date="2016-11" db="EMBL/GenBank/DDBJ databases">
        <title>Complete genome sequence of Virgibacillus pantothenticus 21D, a halophilic bacterium isolated from the deep hypersaline anoxic basin Discovery in the Mediterranean Sea.</title>
        <authorList>
            <person name="Zeaiter Z."/>
            <person name="Booth J.M."/>
            <person name="Prosdocimi E.M."/>
            <person name="Mapelli F."/>
            <person name="Fusi M."/>
            <person name="Daffonchio D."/>
            <person name="Borin S."/>
            <person name="Crotti E."/>
        </authorList>
    </citation>
    <scope>NUCLEOTIDE SEQUENCE [LARGE SCALE GENOMIC DNA]</scope>
    <source>
        <strain evidence="6">21D</strain>
    </source>
</reference>
<keyword evidence="7" id="KW-1185">Reference proteome</keyword>